<protein>
    <submittedName>
        <fullName evidence="2">Uncharacterized protein</fullName>
    </submittedName>
</protein>
<dbReference type="EMBL" id="JBBPBN010000006">
    <property type="protein sequence ID" value="KAK9034835.1"/>
    <property type="molecule type" value="Genomic_DNA"/>
</dbReference>
<reference evidence="2 3" key="1">
    <citation type="journal article" date="2024" name="G3 (Bethesda)">
        <title>Genome assembly of Hibiscus sabdariffa L. provides insights into metabolisms of medicinal natural products.</title>
        <authorList>
            <person name="Kim T."/>
        </authorList>
    </citation>
    <scope>NUCLEOTIDE SEQUENCE [LARGE SCALE GENOMIC DNA]</scope>
    <source>
        <strain evidence="2">TK-2024</strain>
        <tissue evidence="2">Old leaves</tissue>
    </source>
</reference>
<accession>A0ABR2TC27</accession>
<sequence length="80" mass="9254">MNAVHVQNQKHELIPLRNRDKPITQQDALPKSEDSLRYLPRRDLLSQLRHPLCHPTLADYQSTCIDEVETSIVDPDAIRV</sequence>
<feature type="compositionally biased region" description="Basic and acidic residues" evidence="1">
    <location>
        <begin position="9"/>
        <end position="22"/>
    </location>
</feature>
<organism evidence="2 3">
    <name type="scientific">Hibiscus sabdariffa</name>
    <name type="common">roselle</name>
    <dbReference type="NCBI Taxonomy" id="183260"/>
    <lineage>
        <taxon>Eukaryota</taxon>
        <taxon>Viridiplantae</taxon>
        <taxon>Streptophyta</taxon>
        <taxon>Embryophyta</taxon>
        <taxon>Tracheophyta</taxon>
        <taxon>Spermatophyta</taxon>
        <taxon>Magnoliopsida</taxon>
        <taxon>eudicotyledons</taxon>
        <taxon>Gunneridae</taxon>
        <taxon>Pentapetalae</taxon>
        <taxon>rosids</taxon>
        <taxon>malvids</taxon>
        <taxon>Malvales</taxon>
        <taxon>Malvaceae</taxon>
        <taxon>Malvoideae</taxon>
        <taxon>Hibiscus</taxon>
    </lineage>
</organism>
<feature type="region of interest" description="Disordered" evidence="1">
    <location>
        <begin position="1"/>
        <end position="33"/>
    </location>
</feature>
<evidence type="ECO:0000313" key="2">
    <source>
        <dbReference type="EMBL" id="KAK9034835.1"/>
    </source>
</evidence>
<evidence type="ECO:0000256" key="1">
    <source>
        <dbReference type="SAM" id="MobiDB-lite"/>
    </source>
</evidence>
<comment type="caution">
    <text evidence="2">The sequence shown here is derived from an EMBL/GenBank/DDBJ whole genome shotgun (WGS) entry which is preliminary data.</text>
</comment>
<gene>
    <name evidence="2" type="ORF">V6N11_076892</name>
</gene>
<keyword evidence="3" id="KW-1185">Reference proteome</keyword>
<dbReference type="Proteomes" id="UP001396334">
    <property type="component" value="Unassembled WGS sequence"/>
</dbReference>
<name>A0ABR2TC27_9ROSI</name>
<evidence type="ECO:0000313" key="3">
    <source>
        <dbReference type="Proteomes" id="UP001396334"/>
    </source>
</evidence>
<proteinExistence type="predicted"/>